<name>A0A9P7H7X5_9HYPO</name>
<evidence type="ECO:0000313" key="2">
    <source>
        <dbReference type="Proteomes" id="UP000782241"/>
    </source>
</evidence>
<dbReference type="EMBL" id="JAGPUO010000004">
    <property type="protein sequence ID" value="KAG5663454.1"/>
    <property type="molecule type" value="Genomic_DNA"/>
</dbReference>
<reference evidence="1" key="1">
    <citation type="submission" date="2021-04" db="EMBL/GenBank/DDBJ databases">
        <title>Draft genome of Fusarium avenaceum strain F156N33, isolated from an atmospheric sample in Virginia.</title>
        <authorList>
            <person name="Yang S."/>
            <person name="Vinatzer B.A."/>
            <person name="Coleman J."/>
        </authorList>
    </citation>
    <scope>NUCLEOTIDE SEQUENCE</scope>
    <source>
        <strain evidence="1">F156N33</strain>
    </source>
</reference>
<comment type="caution">
    <text evidence="1">The sequence shown here is derived from an EMBL/GenBank/DDBJ whole genome shotgun (WGS) entry which is preliminary data.</text>
</comment>
<protein>
    <submittedName>
        <fullName evidence="1">Uncharacterized protein</fullName>
    </submittedName>
</protein>
<dbReference type="AlphaFoldDB" id="A0A9P7H7X5"/>
<accession>A0A9P7H7X5</accession>
<gene>
    <name evidence="1" type="ORF">KAF25_001390</name>
</gene>
<dbReference type="Proteomes" id="UP000782241">
    <property type="component" value="Unassembled WGS sequence"/>
</dbReference>
<evidence type="ECO:0000313" key="1">
    <source>
        <dbReference type="EMBL" id="KAG5663454.1"/>
    </source>
</evidence>
<keyword evidence="2" id="KW-1185">Reference proteome</keyword>
<sequence>MDDDRWLEYPNSSHPTKLIATSAEERAAVIGASEIRILRRLSIWSTTTLNMYRIGKASRATREPHLVYDLLSRACRLQQDYGHASSWKSMKKELRDSVYKELSMDSTVQFVFVGISALNCQPVVMVRDDREETGAELTSDNMKSVALKTLPELSPCTKEIIWLENMMIPGNISYVKKALWGLLAVAEKKRFLEVMKREHILLVNGLNPFGVASRLLSNEEQNRNPRFDRSIHNNDCYNYHYRLRWPPISLLEIPPAMVGALKEFLSTYPFDNVPLNIAIAAVIIFHDLRKNGMKEETFLTRDTKCSPLGRTTIAQFILYFPHMLSKQEVLYQNIGGPKTLFNKNTSNPELKVSGIPSVDYWNPGKGTKTMALTGRAREVGPIFPDYDCFDYTKKAIEPLMNSVFSSATYYRQNFPIREALTTSTRDQTSTMNNELNRIAEYFRIPPLQRQMNPETLLLDWCGIDTHLQDLIEKGDLEKVAGGELKRAASPESPTPHAKRVKIEEDELDPTILTQIMSLIDGLPAKSRGWHALEAYLKLHPIPTVRGAQDMVLCVCASICDIDNAFLTETTNDLVDDLDIFIRMSFRAAGLFDKHEVALLNYETKWAEHREAFFKFGPGIGNAIEAIYRLRGPGGFALAYPQIKYLRESSLISAQLDGYKTIEDWLEEQAAKTD</sequence>
<organism evidence="1 2">
    <name type="scientific">Fusarium avenaceum</name>
    <dbReference type="NCBI Taxonomy" id="40199"/>
    <lineage>
        <taxon>Eukaryota</taxon>
        <taxon>Fungi</taxon>
        <taxon>Dikarya</taxon>
        <taxon>Ascomycota</taxon>
        <taxon>Pezizomycotina</taxon>
        <taxon>Sordariomycetes</taxon>
        <taxon>Hypocreomycetidae</taxon>
        <taxon>Hypocreales</taxon>
        <taxon>Nectriaceae</taxon>
        <taxon>Fusarium</taxon>
        <taxon>Fusarium tricinctum species complex</taxon>
    </lineage>
</organism>
<proteinExistence type="predicted"/>